<accession>A0A2P2QRX2</accession>
<reference evidence="1" key="1">
    <citation type="submission" date="2018-02" db="EMBL/GenBank/DDBJ databases">
        <title>Rhizophora mucronata_Transcriptome.</title>
        <authorList>
            <person name="Meera S.P."/>
            <person name="Sreeshan A."/>
            <person name="Augustine A."/>
        </authorList>
    </citation>
    <scope>NUCLEOTIDE SEQUENCE</scope>
    <source>
        <tissue evidence="1">Leaf</tissue>
    </source>
</reference>
<sequence length="50" mass="5546">MKMFASPMVQLSKGLSSVCGLRLLPCGSKDTIVHLLRPFQEATTFCLEFI</sequence>
<evidence type="ECO:0000313" key="1">
    <source>
        <dbReference type="EMBL" id="MBX69685.1"/>
    </source>
</evidence>
<protein>
    <submittedName>
        <fullName evidence="1">Uncharacterized protein</fullName>
    </submittedName>
</protein>
<organism evidence="1">
    <name type="scientific">Rhizophora mucronata</name>
    <name type="common">Asiatic mangrove</name>
    <dbReference type="NCBI Taxonomy" id="61149"/>
    <lineage>
        <taxon>Eukaryota</taxon>
        <taxon>Viridiplantae</taxon>
        <taxon>Streptophyta</taxon>
        <taxon>Embryophyta</taxon>
        <taxon>Tracheophyta</taxon>
        <taxon>Spermatophyta</taxon>
        <taxon>Magnoliopsida</taxon>
        <taxon>eudicotyledons</taxon>
        <taxon>Gunneridae</taxon>
        <taxon>Pentapetalae</taxon>
        <taxon>rosids</taxon>
        <taxon>fabids</taxon>
        <taxon>Malpighiales</taxon>
        <taxon>Rhizophoraceae</taxon>
        <taxon>Rhizophora</taxon>
    </lineage>
</organism>
<proteinExistence type="predicted"/>
<name>A0A2P2QRX2_RHIMU</name>
<dbReference type="EMBL" id="GGEC01089201">
    <property type="protein sequence ID" value="MBX69685.1"/>
    <property type="molecule type" value="Transcribed_RNA"/>
</dbReference>
<dbReference type="AlphaFoldDB" id="A0A2P2QRX2"/>